<evidence type="ECO:0000313" key="3">
    <source>
        <dbReference type="Proteomes" id="UP000095751"/>
    </source>
</evidence>
<evidence type="ECO:0000256" key="1">
    <source>
        <dbReference type="SAM" id="SignalP"/>
    </source>
</evidence>
<name>A0A1E7FCM9_9STRA</name>
<protein>
    <submittedName>
        <fullName evidence="2">Uncharacterized protein</fullName>
    </submittedName>
</protein>
<dbReference type="AlphaFoldDB" id="A0A1E7FCM9"/>
<feature type="chain" id="PRO_5009192951" evidence="1">
    <location>
        <begin position="23"/>
        <end position="204"/>
    </location>
</feature>
<dbReference type="Gene3D" id="2.60.40.790">
    <property type="match status" value="1"/>
</dbReference>
<gene>
    <name evidence="2" type="ORF">FRACYDRAFT_187093</name>
</gene>
<dbReference type="Proteomes" id="UP000095751">
    <property type="component" value="Unassembled WGS sequence"/>
</dbReference>
<sequence>MIVAAATIFVVLLQSSIQTTTAFSLLSTTTTSRTNTRTTISSSSNNNEGYFIAPTSDIQSIDVSDLGLTLDDFDVTFPKSSDGGIQITTSGYESTSMIPSVDDNGVSWEEDSNIVGVKLSIPGLRGQPIAAMDVQITSNTCTVTVFGYAVWSCLLKGECLPESSSFQIEDGKDMLPLITVSVEKKNNEIRWDGFILSIGEDSIL</sequence>
<dbReference type="InParanoid" id="A0A1E7FCM9"/>
<organism evidence="2 3">
    <name type="scientific">Fragilariopsis cylindrus CCMP1102</name>
    <dbReference type="NCBI Taxonomy" id="635003"/>
    <lineage>
        <taxon>Eukaryota</taxon>
        <taxon>Sar</taxon>
        <taxon>Stramenopiles</taxon>
        <taxon>Ochrophyta</taxon>
        <taxon>Bacillariophyta</taxon>
        <taxon>Bacillariophyceae</taxon>
        <taxon>Bacillariophycidae</taxon>
        <taxon>Bacillariales</taxon>
        <taxon>Bacillariaceae</taxon>
        <taxon>Fragilariopsis</taxon>
    </lineage>
</organism>
<dbReference type="EMBL" id="KV784359">
    <property type="protein sequence ID" value="OEU15942.1"/>
    <property type="molecule type" value="Genomic_DNA"/>
</dbReference>
<keyword evidence="3" id="KW-1185">Reference proteome</keyword>
<dbReference type="InterPro" id="IPR008978">
    <property type="entry name" value="HSP20-like_chaperone"/>
</dbReference>
<reference evidence="2 3" key="1">
    <citation type="submission" date="2016-09" db="EMBL/GenBank/DDBJ databases">
        <title>Extensive genetic diversity and differential bi-allelic expression allows diatom success in the polar Southern Ocean.</title>
        <authorList>
            <consortium name="DOE Joint Genome Institute"/>
            <person name="Mock T."/>
            <person name="Otillar R.P."/>
            <person name="Strauss J."/>
            <person name="Dupont C."/>
            <person name="Frickenhaus S."/>
            <person name="Maumus F."/>
            <person name="Mcmullan M."/>
            <person name="Sanges R."/>
            <person name="Schmutz J."/>
            <person name="Toseland A."/>
            <person name="Valas R."/>
            <person name="Veluchamy A."/>
            <person name="Ward B.J."/>
            <person name="Allen A."/>
            <person name="Barry K."/>
            <person name="Falciatore A."/>
            <person name="Ferrante M."/>
            <person name="Fortunato A.E."/>
            <person name="Gloeckner G."/>
            <person name="Gruber A."/>
            <person name="Hipkin R."/>
            <person name="Janech M."/>
            <person name="Kroth P."/>
            <person name="Leese F."/>
            <person name="Lindquist E."/>
            <person name="Lyon B.R."/>
            <person name="Martin J."/>
            <person name="Mayer C."/>
            <person name="Parker M."/>
            <person name="Quesneville H."/>
            <person name="Raymond J."/>
            <person name="Uhlig C."/>
            <person name="Valentin K.U."/>
            <person name="Worden A.Z."/>
            <person name="Armbrust E.V."/>
            <person name="Bowler C."/>
            <person name="Green B."/>
            <person name="Moulton V."/>
            <person name="Van Oosterhout C."/>
            <person name="Grigoriev I."/>
        </authorList>
    </citation>
    <scope>NUCLEOTIDE SEQUENCE [LARGE SCALE GENOMIC DNA]</scope>
    <source>
        <strain evidence="2 3">CCMP1102</strain>
    </source>
</reference>
<feature type="signal peptide" evidence="1">
    <location>
        <begin position="1"/>
        <end position="22"/>
    </location>
</feature>
<proteinExistence type="predicted"/>
<dbReference type="OrthoDB" id="41178at2759"/>
<keyword evidence="1" id="KW-0732">Signal</keyword>
<dbReference type="SUPFAM" id="SSF49764">
    <property type="entry name" value="HSP20-like chaperones"/>
    <property type="match status" value="1"/>
</dbReference>
<evidence type="ECO:0000313" key="2">
    <source>
        <dbReference type="EMBL" id="OEU15942.1"/>
    </source>
</evidence>
<dbReference type="KEGG" id="fcy:FRACYDRAFT_187093"/>
<accession>A0A1E7FCM9</accession>